<dbReference type="InterPro" id="IPR045957">
    <property type="entry name" value="DUF6377"/>
</dbReference>
<protein>
    <submittedName>
        <fullName evidence="3">DUF6377 domain-containing protein</fullName>
    </submittedName>
</protein>
<keyword evidence="4" id="KW-1185">Reference proteome</keyword>
<dbReference type="EMBL" id="JBCLPP010000037">
    <property type="protein sequence ID" value="MEY8246218.1"/>
    <property type="molecule type" value="Genomic_DNA"/>
</dbReference>
<dbReference type="Gene3D" id="1.25.40.10">
    <property type="entry name" value="Tetratricopeptide repeat domain"/>
    <property type="match status" value="1"/>
</dbReference>
<keyword evidence="1" id="KW-1133">Transmembrane helix</keyword>
<dbReference type="Pfam" id="PF19904">
    <property type="entry name" value="DUF6377"/>
    <property type="match status" value="1"/>
</dbReference>
<dbReference type="Proteomes" id="UP001565200">
    <property type="component" value="Unassembled WGS sequence"/>
</dbReference>
<gene>
    <name evidence="3" type="ORF">AAK873_11425</name>
</gene>
<evidence type="ECO:0000259" key="2">
    <source>
        <dbReference type="Pfam" id="PF19904"/>
    </source>
</evidence>
<evidence type="ECO:0000256" key="1">
    <source>
        <dbReference type="SAM" id="Phobius"/>
    </source>
</evidence>
<dbReference type="InterPro" id="IPR011990">
    <property type="entry name" value="TPR-like_helical_dom_sf"/>
</dbReference>
<feature type="transmembrane region" description="Helical" evidence="1">
    <location>
        <begin position="338"/>
        <end position="358"/>
    </location>
</feature>
<sequence length="530" mass="60935">MNVLLKIGICLWCILAAVPETRASAVKLPLVVDDSHIDEQLMRLDAEVLNFARSCRAGISRVDSMRHVMASRDSVMRRDYVEMSRLCRYLYPDSAIIYTRKAIGKSIEPDDTAECRLLFGFLTLLPSRGFIKEAVDALAYYNIDAIPEAMRSEYLKASQNIYAQIARRYFEVPEISDRYKTLAVDARRKYMLYFNAGDCEYEVAEAMNYFDLGNYVAAYTAGVEVLERIEEKDPDFASLSIVIAEAYGRKGRNREQLYYLVRAAISQLKCVMPQGTALQRVGHSLYESGDIDRAHGYMSAALENATLGATHADAHVMLKSMSLMDRSYNEKMRHNERLVWIIAGISLALMAVICVELLRYRYGLRRLKAERHKAEGADRARLAYVKNFLELCVSTSRRLNSLRRLVGRKISANQVEQLYDYTRSGRIIEEQRREVLSIFDKAFLGLYPDFIERLNSLLREEERYPEPTDCKLPTELRIYAFFRLGIDDCNYIADFLCYSINTIYAYKAKVRAKAISKDMFDKDFMDTVVC</sequence>
<name>A0ABV4CXV8_9BACT</name>
<keyword evidence="1" id="KW-0812">Transmembrane</keyword>
<feature type="domain" description="DUF6377" evidence="2">
    <location>
        <begin position="269"/>
        <end position="493"/>
    </location>
</feature>
<keyword evidence="1" id="KW-0472">Membrane</keyword>
<evidence type="ECO:0000313" key="3">
    <source>
        <dbReference type="EMBL" id="MEY8246218.1"/>
    </source>
</evidence>
<reference evidence="3 4" key="1">
    <citation type="submission" date="2024-03" db="EMBL/GenBank/DDBJ databases">
        <title>Mouse gut bacterial collection (mGBC) of GemPharmatech.</title>
        <authorList>
            <person name="He Y."/>
            <person name="Dong L."/>
            <person name="Wu D."/>
            <person name="Gao X."/>
            <person name="Lin Z."/>
        </authorList>
    </citation>
    <scope>NUCLEOTIDE SEQUENCE [LARGE SCALE GENOMIC DNA]</scope>
    <source>
        <strain evidence="3 4">54-13</strain>
    </source>
</reference>
<accession>A0ABV4CXV8</accession>
<dbReference type="SUPFAM" id="SSF48452">
    <property type="entry name" value="TPR-like"/>
    <property type="match status" value="1"/>
</dbReference>
<organism evidence="3 4">
    <name type="scientific">Heminiphilus faecis</name>
    <dbReference type="NCBI Taxonomy" id="2601703"/>
    <lineage>
        <taxon>Bacteria</taxon>
        <taxon>Pseudomonadati</taxon>
        <taxon>Bacteroidota</taxon>
        <taxon>Bacteroidia</taxon>
        <taxon>Bacteroidales</taxon>
        <taxon>Muribaculaceae</taxon>
        <taxon>Heminiphilus</taxon>
    </lineage>
</organism>
<evidence type="ECO:0000313" key="4">
    <source>
        <dbReference type="Proteomes" id="UP001565200"/>
    </source>
</evidence>
<proteinExistence type="predicted"/>
<comment type="caution">
    <text evidence="3">The sequence shown here is derived from an EMBL/GenBank/DDBJ whole genome shotgun (WGS) entry which is preliminary data.</text>
</comment>
<dbReference type="RefSeq" id="WP_369863736.1">
    <property type="nucleotide sequence ID" value="NZ_JBCLPP010000037.1"/>
</dbReference>